<keyword evidence="4 9" id="KW-0436">Ligase</keyword>
<keyword evidence="5" id="KW-0547">Nucleotide-binding</keyword>
<feature type="domain" description="BPL/LPL catalytic" evidence="8">
    <location>
        <begin position="26"/>
        <end position="213"/>
    </location>
</feature>
<protein>
    <recommendedName>
        <fullName evidence="3">lipoate--protein ligase</fullName>
        <ecNumber evidence="3">6.3.1.20</ecNumber>
    </recommendedName>
</protein>
<dbReference type="NCBIfam" id="TIGR00545">
    <property type="entry name" value="lipoyltrans"/>
    <property type="match status" value="1"/>
</dbReference>
<dbReference type="InterPro" id="IPR004562">
    <property type="entry name" value="LipoylTrfase_LipoateP_Ligase"/>
</dbReference>
<dbReference type="Proteomes" id="UP001254848">
    <property type="component" value="Unassembled WGS sequence"/>
</dbReference>
<dbReference type="PANTHER" id="PTHR12561:SF3">
    <property type="entry name" value="LIPOYLTRANSFERASE 1, MITOCHONDRIAL"/>
    <property type="match status" value="1"/>
</dbReference>
<evidence type="ECO:0000256" key="3">
    <source>
        <dbReference type="ARBA" id="ARBA00012367"/>
    </source>
</evidence>
<dbReference type="Gene3D" id="3.30.930.10">
    <property type="entry name" value="Bira Bifunctional Protein, Domain 2"/>
    <property type="match status" value="1"/>
</dbReference>
<accession>A0ABU3NU20</accession>
<comment type="pathway">
    <text evidence="1">Protein modification; protein lipoylation via exogenous pathway; protein N(6)-(lipoyl)lysine from lipoate: step 2/2.</text>
</comment>
<comment type="pathway">
    <text evidence="2">Protein modification; protein lipoylation via exogenous pathway; protein N(6)-(lipoyl)lysine from lipoate: step 1/2.</text>
</comment>
<dbReference type="Pfam" id="PF21948">
    <property type="entry name" value="LplA-B_cat"/>
    <property type="match status" value="1"/>
</dbReference>
<dbReference type="EC" id="6.3.1.20" evidence="3"/>
<evidence type="ECO:0000313" key="10">
    <source>
        <dbReference type="Proteomes" id="UP001254848"/>
    </source>
</evidence>
<dbReference type="EMBL" id="JAUOZS010000001">
    <property type="protein sequence ID" value="MDT8900316.1"/>
    <property type="molecule type" value="Genomic_DNA"/>
</dbReference>
<keyword evidence="6" id="KW-0067">ATP-binding</keyword>
<comment type="caution">
    <text evidence="9">The sequence shown here is derived from an EMBL/GenBank/DDBJ whole genome shotgun (WGS) entry which is preliminary data.</text>
</comment>
<evidence type="ECO:0000256" key="2">
    <source>
        <dbReference type="ARBA" id="ARBA00005124"/>
    </source>
</evidence>
<dbReference type="SUPFAM" id="SSF82649">
    <property type="entry name" value="SufE/NifU"/>
    <property type="match status" value="1"/>
</dbReference>
<reference evidence="9 10" key="1">
    <citation type="submission" date="2023-07" db="EMBL/GenBank/DDBJ databases">
        <title>The novel representative of Negativicutes class, Anaeroselena agilis gen. nov. sp. nov.</title>
        <authorList>
            <person name="Prokofeva M.I."/>
            <person name="Elcheninov A.G."/>
            <person name="Klyukina A."/>
            <person name="Kublanov I.V."/>
            <person name="Frolov E.N."/>
            <person name="Podosokorskaya O.A."/>
        </authorList>
    </citation>
    <scope>NUCLEOTIDE SEQUENCE [LARGE SCALE GENOMIC DNA]</scope>
    <source>
        <strain evidence="9 10">4137-cl</strain>
    </source>
</reference>
<dbReference type="SUPFAM" id="SSF55681">
    <property type="entry name" value="Class II aaRS and biotin synthetases"/>
    <property type="match status" value="1"/>
</dbReference>
<proteinExistence type="predicted"/>
<dbReference type="InterPro" id="IPR004143">
    <property type="entry name" value="BPL_LPL_catalytic"/>
</dbReference>
<dbReference type="GO" id="GO:0016979">
    <property type="term" value="F:lipoate-protein ligase activity"/>
    <property type="evidence" value="ECO:0007669"/>
    <property type="project" value="UniProtKB-EC"/>
</dbReference>
<comment type="catalytic activity">
    <reaction evidence="7">
        <text>L-lysyl-[lipoyl-carrier protein] + (R)-lipoate + ATP = N(6)-[(R)-lipoyl]-L-lysyl-[lipoyl-carrier protein] + AMP + diphosphate + H(+)</text>
        <dbReference type="Rhea" id="RHEA:49288"/>
        <dbReference type="Rhea" id="RHEA-COMP:10500"/>
        <dbReference type="Rhea" id="RHEA-COMP:10502"/>
        <dbReference type="ChEBI" id="CHEBI:15378"/>
        <dbReference type="ChEBI" id="CHEBI:29969"/>
        <dbReference type="ChEBI" id="CHEBI:30616"/>
        <dbReference type="ChEBI" id="CHEBI:33019"/>
        <dbReference type="ChEBI" id="CHEBI:83088"/>
        <dbReference type="ChEBI" id="CHEBI:83099"/>
        <dbReference type="ChEBI" id="CHEBI:456215"/>
        <dbReference type="EC" id="6.3.1.20"/>
    </reaction>
</comment>
<sequence>MLHIVNPCTDPYFNLALEEYFLKNEPAANDLVILWRNAPTVVVGRNQNTAAEINQPFIADRHIQVVRRLSGGGAVYHDLGNLNFTFITAASGNRNKDFFRFSVPVIDALATLGVKAKFSGRNDLTIDGQKFSGNAQYLHHGRLLHHGTLLFDTDLTILAQALAGPEAKYSPPAVPSVRSRVTTIRPYLKQPITITEFEDILLKAVFRHAGTDYRKYALSVADCQSIEALARSRYQDPAWNYGTLPPYNRSSKKKFAGGTVQVLLNIQNETIQHCKIFGDFFATGDIDDLEAALSGTAYSRESLGKIIAAWLAEHPIHDIALDNLLACFFPNL</sequence>
<evidence type="ECO:0000256" key="7">
    <source>
        <dbReference type="ARBA" id="ARBA00048037"/>
    </source>
</evidence>
<dbReference type="CDD" id="cd16443">
    <property type="entry name" value="LplA"/>
    <property type="match status" value="1"/>
</dbReference>
<organism evidence="9 10">
    <name type="scientific">Anaeroselena agilis</name>
    <dbReference type="NCBI Taxonomy" id="3063788"/>
    <lineage>
        <taxon>Bacteria</taxon>
        <taxon>Bacillati</taxon>
        <taxon>Bacillota</taxon>
        <taxon>Negativicutes</taxon>
        <taxon>Acetonemataceae</taxon>
        <taxon>Anaeroselena</taxon>
    </lineage>
</organism>
<dbReference type="RefSeq" id="WP_413778867.1">
    <property type="nucleotide sequence ID" value="NZ_JAUOZS010000001.1"/>
</dbReference>
<name>A0ABU3NU20_9FIRM</name>
<evidence type="ECO:0000256" key="1">
    <source>
        <dbReference type="ARBA" id="ARBA00005085"/>
    </source>
</evidence>
<evidence type="ECO:0000313" key="9">
    <source>
        <dbReference type="EMBL" id="MDT8900316.1"/>
    </source>
</evidence>
<dbReference type="InterPro" id="IPR019491">
    <property type="entry name" value="Lipoate_protein_ligase_C"/>
</dbReference>
<evidence type="ECO:0000256" key="5">
    <source>
        <dbReference type="ARBA" id="ARBA00022741"/>
    </source>
</evidence>
<dbReference type="PROSITE" id="PS51733">
    <property type="entry name" value="BPL_LPL_CATALYTIC"/>
    <property type="match status" value="1"/>
</dbReference>
<evidence type="ECO:0000256" key="6">
    <source>
        <dbReference type="ARBA" id="ARBA00022840"/>
    </source>
</evidence>
<dbReference type="Pfam" id="PF10437">
    <property type="entry name" value="Lip_prot_lig_C"/>
    <property type="match status" value="1"/>
</dbReference>
<evidence type="ECO:0000259" key="8">
    <source>
        <dbReference type="PROSITE" id="PS51733"/>
    </source>
</evidence>
<dbReference type="PANTHER" id="PTHR12561">
    <property type="entry name" value="LIPOATE-PROTEIN LIGASE"/>
    <property type="match status" value="1"/>
</dbReference>
<evidence type="ECO:0000256" key="4">
    <source>
        <dbReference type="ARBA" id="ARBA00022598"/>
    </source>
</evidence>
<dbReference type="InterPro" id="IPR045864">
    <property type="entry name" value="aa-tRNA-synth_II/BPL/LPL"/>
</dbReference>
<gene>
    <name evidence="9" type="ORF">Q4T40_03560</name>
</gene>
<dbReference type="Gene3D" id="3.30.390.50">
    <property type="entry name" value="CO dehydrogenase flavoprotein, C-terminal domain"/>
    <property type="match status" value="1"/>
</dbReference>
<keyword evidence="10" id="KW-1185">Reference proteome</keyword>